<dbReference type="Pfam" id="PF01467">
    <property type="entry name" value="CTP_transf_like"/>
    <property type="match status" value="1"/>
</dbReference>
<dbReference type="GO" id="GO:0016779">
    <property type="term" value="F:nucleotidyltransferase activity"/>
    <property type="evidence" value="ECO:0007669"/>
    <property type="project" value="UniProtKB-KW"/>
</dbReference>
<reference evidence="13 14" key="1">
    <citation type="journal article" date="2021" name="MBio">
        <title>Poor Competitiveness of Bradyrhizobium in Pigeon Pea Root Colonization in Indian Soils.</title>
        <authorList>
            <person name="Chalasani D."/>
            <person name="Basu A."/>
            <person name="Pullabhotla S.V.S.R.N."/>
            <person name="Jorrin B."/>
            <person name="Neal A.L."/>
            <person name="Poole P.S."/>
            <person name="Podile A.R."/>
            <person name="Tkacz A."/>
        </authorList>
    </citation>
    <scope>NUCLEOTIDE SEQUENCE [LARGE SCALE GENOMIC DNA]</scope>
    <source>
        <strain evidence="13 14">HU12</strain>
    </source>
</reference>
<evidence type="ECO:0000256" key="8">
    <source>
        <dbReference type="ARBA" id="ARBA00023277"/>
    </source>
</evidence>
<feature type="region of interest" description="Ribokinase" evidence="10">
    <location>
        <begin position="1"/>
        <end position="334"/>
    </location>
</feature>
<comment type="pathway">
    <text evidence="10">Nucleotide-sugar biosynthesis; ADP-L-glycero-beta-D-manno-heptose biosynthesis; ADP-L-glycero-beta-D-manno-heptose from D-glycero-beta-D-manno-heptose 7-phosphate: step 1/4.</text>
</comment>
<keyword evidence="2 10" id="KW-0808">Transferase</keyword>
<evidence type="ECO:0000256" key="4">
    <source>
        <dbReference type="ARBA" id="ARBA00022741"/>
    </source>
</evidence>
<dbReference type="PROSITE" id="PS00583">
    <property type="entry name" value="PFKB_KINASES_1"/>
    <property type="match status" value="1"/>
</dbReference>
<dbReference type="EMBL" id="JAEUAX010000014">
    <property type="protein sequence ID" value="MBW9111651.1"/>
    <property type="molecule type" value="Genomic_DNA"/>
</dbReference>
<comment type="similarity">
    <text evidence="10">In the C-terminal section; belongs to the cytidylyltransferase family.</text>
</comment>
<evidence type="ECO:0000256" key="2">
    <source>
        <dbReference type="ARBA" id="ARBA00022679"/>
    </source>
</evidence>
<proteinExistence type="inferred from homology"/>
<comment type="function">
    <text evidence="10">Catalyzes the ADP transfer from ATP to D-glycero-beta-D-manno-heptose 1-phosphate, yielding ADP-D-glycero-beta-D-manno-heptose.</text>
</comment>
<dbReference type="Gene3D" id="3.40.50.620">
    <property type="entry name" value="HUPs"/>
    <property type="match status" value="1"/>
</dbReference>
<dbReference type="SUPFAM" id="SSF53613">
    <property type="entry name" value="Ribokinase-like"/>
    <property type="match status" value="1"/>
</dbReference>
<dbReference type="Pfam" id="PF00294">
    <property type="entry name" value="PfkB"/>
    <property type="match status" value="1"/>
</dbReference>
<comment type="subunit">
    <text evidence="10">Homodimer.</text>
</comment>
<keyword evidence="8 10" id="KW-0119">Carbohydrate metabolism</keyword>
<comment type="similarity">
    <text evidence="10">In the N-terminal section; belongs to the carbohydrate kinase PfkB family.</text>
</comment>
<dbReference type="InterPro" id="IPR014729">
    <property type="entry name" value="Rossmann-like_a/b/a_fold"/>
</dbReference>
<accession>A0ABS7I1W3</accession>
<dbReference type="EC" id="2.7.1.167" evidence="10"/>
<protein>
    <recommendedName>
        <fullName evidence="10">Bifunctional protein HldE</fullName>
    </recommendedName>
    <domain>
        <recommendedName>
            <fullName evidence="10">D-beta-D-heptose 7-phosphate kinase</fullName>
            <ecNumber evidence="10">2.7.1.167</ecNumber>
        </recommendedName>
        <alternativeName>
            <fullName evidence="10">D-beta-D-heptose 7-phosphotransferase</fullName>
        </alternativeName>
        <alternativeName>
            <fullName evidence="10">D-glycero-beta-D-manno-heptose-7-phosphate kinase</fullName>
        </alternativeName>
    </domain>
    <domain>
        <recommendedName>
            <fullName evidence="10">D-beta-D-heptose 1-phosphate adenylyltransferase</fullName>
            <ecNumber evidence="10">2.7.7.70</ecNumber>
        </recommendedName>
        <alternativeName>
            <fullName evidence="10">D-glycero-beta-D-manno-heptose 1-phosphate adenylyltransferase</fullName>
        </alternativeName>
    </domain>
</protein>
<dbReference type="SUPFAM" id="SSF52374">
    <property type="entry name" value="Nucleotidylyl transferase"/>
    <property type="match status" value="1"/>
</dbReference>
<evidence type="ECO:0000256" key="1">
    <source>
        <dbReference type="ARBA" id="ARBA00004713"/>
    </source>
</evidence>
<dbReference type="NCBIfam" id="TIGR00125">
    <property type="entry name" value="cyt_tran_rel"/>
    <property type="match status" value="1"/>
</dbReference>
<keyword evidence="3 10" id="KW-0548">Nucleotidyltransferase</keyword>
<name>A0ABS7I1W3_9MICO</name>
<dbReference type="RefSeq" id="WP_220340521.1">
    <property type="nucleotide sequence ID" value="NZ_JAEUAX010000014.1"/>
</dbReference>
<dbReference type="HAMAP" id="MF_01603">
    <property type="entry name" value="HldE"/>
    <property type="match status" value="1"/>
</dbReference>
<feature type="binding site" evidence="10">
    <location>
        <begin position="206"/>
        <end position="209"/>
    </location>
    <ligand>
        <name>ATP</name>
        <dbReference type="ChEBI" id="CHEBI:30616"/>
    </ligand>
</feature>
<dbReference type="InterPro" id="IPR023030">
    <property type="entry name" value="Bifunc_HldE"/>
</dbReference>
<dbReference type="InterPro" id="IPR002173">
    <property type="entry name" value="Carboh/pur_kinase_PfkB_CS"/>
</dbReference>
<feature type="active site" evidence="10">
    <location>
        <position position="280"/>
    </location>
</feature>
<dbReference type="NCBIfam" id="TIGR02199">
    <property type="entry name" value="rfaE_dom_II"/>
    <property type="match status" value="1"/>
</dbReference>
<keyword evidence="14" id="KW-1185">Reference proteome</keyword>
<dbReference type="InterPro" id="IPR011914">
    <property type="entry name" value="RfaE_dom_II"/>
</dbReference>
<dbReference type="PANTHER" id="PTHR46969">
    <property type="entry name" value="BIFUNCTIONAL PROTEIN HLDE"/>
    <property type="match status" value="1"/>
</dbReference>
<evidence type="ECO:0000256" key="9">
    <source>
        <dbReference type="ARBA" id="ARBA00047428"/>
    </source>
</evidence>
<keyword evidence="5 10" id="KW-0418">Kinase</keyword>
<evidence type="ECO:0000259" key="11">
    <source>
        <dbReference type="Pfam" id="PF00294"/>
    </source>
</evidence>
<dbReference type="PANTHER" id="PTHR46969:SF1">
    <property type="entry name" value="BIFUNCTIONAL PROTEIN HLDE"/>
    <property type="match status" value="1"/>
</dbReference>
<comment type="pathway">
    <text evidence="10">Nucleotide-sugar biosynthesis; ADP-L-glycero-beta-D-manno-heptose biosynthesis; ADP-L-glycero-beta-D-manno-heptose from D-glycero-beta-D-manno-heptose 7-phosphate: step 3/4.</text>
</comment>
<evidence type="ECO:0000256" key="3">
    <source>
        <dbReference type="ARBA" id="ARBA00022695"/>
    </source>
</evidence>
<organism evidence="13 14">
    <name type="scientific">Microbacterium ureisolvens</name>
    <dbReference type="NCBI Taxonomy" id="2781186"/>
    <lineage>
        <taxon>Bacteria</taxon>
        <taxon>Bacillati</taxon>
        <taxon>Actinomycetota</taxon>
        <taxon>Actinomycetes</taxon>
        <taxon>Micrococcales</taxon>
        <taxon>Microbacteriaceae</taxon>
        <taxon>Microbacterium</taxon>
    </lineage>
</organism>
<keyword evidence="6 10" id="KW-0067">ATP-binding</keyword>
<feature type="region of interest" description="Cytidylyltransferase" evidence="10">
    <location>
        <begin position="357"/>
        <end position="495"/>
    </location>
</feature>
<evidence type="ECO:0000259" key="12">
    <source>
        <dbReference type="Pfam" id="PF01467"/>
    </source>
</evidence>
<dbReference type="Proteomes" id="UP000777440">
    <property type="component" value="Unassembled WGS sequence"/>
</dbReference>
<dbReference type="InterPro" id="IPR029056">
    <property type="entry name" value="Ribokinase-like"/>
</dbReference>
<dbReference type="InterPro" id="IPR011611">
    <property type="entry name" value="PfkB_dom"/>
</dbReference>
<dbReference type="Gene3D" id="3.40.1190.20">
    <property type="match status" value="1"/>
</dbReference>
<evidence type="ECO:0000256" key="5">
    <source>
        <dbReference type="ARBA" id="ARBA00022777"/>
    </source>
</evidence>
<evidence type="ECO:0000313" key="13">
    <source>
        <dbReference type="EMBL" id="MBW9111651.1"/>
    </source>
</evidence>
<evidence type="ECO:0000256" key="10">
    <source>
        <dbReference type="HAMAP-Rule" id="MF_01603"/>
    </source>
</evidence>
<dbReference type="InterPro" id="IPR004821">
    <property type="entry name" value="Cyt_trans-like"/>
</dbReference>
<evidence type="ECO:0000256" key="6">
    <source>
        <dbReference type="ARBA" id="ARBA00022840"/>
    </source>
</evidence>
<keyword evidence="7 10" id="KW-0511">Multifunctional enzyme</keyword>
<sequence>MDTTAAADLIRRTHPRVVVVGDAILDRWWRGTSHRLSREAPAPVVELRDAVEAPGGAGNTAANLAALGAHCELVAVIGGDETGATLVTALETWGVGVGGVSRDPRRRTISKTRVVADDQVLARVDDCRDAADGRAALDPGMRHGMIRALRAALQGASALVVSDYGSRDLPGLVGEALDGVERPALVVDAHDLARWRDLRPDVAVPNADEAERLLGLSLGEGHDRRSAAVRRTHQLLTRSGARHVIVTLDRDGAVLLRAEAGPVVTMAHPVAERFASGAGDTFTAGIAASLAAGIPLETGVRLAQGAADVAVSHEGTSVCDGEELAHRLAHRPAAVLDAAELAERVARHRADGRRIVFTNGCFDVLHVGHTAYLKQARELGDVLIVAINSDASVRRLKGPDRPLNGADDRAGLLAALEWVDHVTVFEEDTPIALLERLQPDVYVKGGDYSPDMLREAPVVEAYGGEVRVVDYVPDHSTTSLVERIRSAGRTAEPAP</sequence>
<comment type="pathway">
    <text evidence="1">Bacterial outer membrane biogenesis; LPS core biosynthesis.</text>
</comment>
<gene>
    <name evidence="13" type="primary">rfaE2</name>
    <name evidence="10" type="synonym">hldE</name>
    <name evidence="13" type="ORF">JNB61_17925</name>
</gene>
<evidence type="ECO:0000313" key="14">
    <source>
        <dbReference type="Proteomes" id="UP000777440"/>
    </source>
</evidence>
<comment type="catalytic activity">
    <reaction evidence="10">
        <text>D-glycero-beta-D-manno-heptose 7-phosphate + ATP = D-glycero-beta-D-manno-heptose 1,7-bisphosphate + ADP + H(+)</text>
        <dbReference type="Rhea" id="RHEA:27473"/>
        <dbReference type="ChEBI" id="CHEBI:15378"/>
        <dbReference type="ChEBI" id="CHEBI:30616"/>
        <dbReference type="ChEBI" id="CHEBI:60204"/>
        <dbReference type="ChEBI" id="CHEBI:60208"/>
        <dbReference type="ChEBI" id="CHEBI:456216"/>
        <dbReference type="EC" id="2.7.1.167"/>
    </reaction>
</comment>
<keyword evidence="4 10" id="KW-0547">Nucleotide-binding</keyword>
<dbReference type="EC" id="2.7.7.70" evidence="10"/>
<feature type="domain" description="Cytidyltransferase-like" evidence="12">
    <location>
        <begin position="357"/>
        <end position="470"/>
    </location>
</feature>
<comment type="caution">
    <text evidence="13">The sequence shown here is derived from an EMBL/GenBank/DDBJ whole genome shotgun (WGS) entry which is preliminary data.</text>
</comment>
<comment type="function">
    <text evidence="10">Catalyzes the phosphorylation of D-glycero-D-manno-heptose 7-phosphate at the C-1 position to selectively form D-glycero-beta-D-manno-heptose-1,7-bisphosphate.</text>
</comment>
<evidence type="ECO:0000256" key="7">
    <source>
        <dbReference type="ARBA" id="ARBA00023268"/>
    </source>
</evidence>
<feature type="domain" description="Carbohydrate kinase PfkB" evidence="11">
    <location>
        <begin position="16"/>
        <end position="319"/>
    </location>
</feature>
<comment type="catalytic activity">
    <reaction evidence="9 10">
        <text>D-glycero-beta-D-manno-heptose 1-phosphate + ATP + H(+) = ADP-D-glycero-beta-D-manno-heptose + diphosphate</text>
        <dbReference type="Rhea" id="RHEA:27465"/>
        <dbReference type="ChEBI" id="CHEBI:15378"/>
        <dbReference type="ChEBI" id="CHEBI:30616"/>
        <dbReference type="ChEBI" id="CHEBI:33019"/>
        <dbReference type="ChEBI" id="CHEBI:59967"/>
        <dbReference type="ChEBI" id="CHEBI:61593"/>
        <dbReference type="EC" id="2.7.7.70"/>
    </reaction>
</comment>